<sequence>MLNEPTPWYSYFQVLDIFKRLSQENEYESILFQIELWKSRGRVPAAIHATYLLLSVILSHKNSNLYQSNIRDLYAMSIIRTVNLLLDQEQDSIYAKSMILMGKEANFPESIIKCRHRCSHGDIPDMETLMFTLKDTINYLYRKYWEKQSDLINSRLSDDNHHTFVLFSAFLLCSSGIDTFDSGLYMRHFTKARFKLKHVLEKKLKQNITIKSILSDSNRILHLVSGGLNLSIYRLLNFLKKKRSRLYSTRSTIHLFIYTLKKLLNSCLNEDIFISLFVECFFCNYKPFQSPMFFLVLFYTMSQYSFNLTIKFVAHILNLIFDISDMFTDIKNLENDSITRRANLYNNVLIGFDFNSKYSNHNNMKHVKDNFHGPATTESFRTNVNDWFLMLLEYALSLKKDKSSGYHMRFLRFFRVLPSSELEKIINYEFTALSRILAATASLLPCFVLKISSGTQRNSISTPKECSDGKWSSDRISHAIGLIDWLSLGNGRHTFEPVDEGPKKRAILESQTNLKTYTEKINKNLLPGTLWDNQDCKVRQTFPLGGDDTNTHRKIIEYLEKIRDKNFIEVDPCDKKAICAKSQLYSINNSLKSEKLDQTRIQRKLFKAISAGTNNCKKNFKNNNLT</sequence>
<gene>
    <name evidence="1" type="ORF">TAT_000207800</name>
    <name evidence="2" type="ORF">TAV_000208000</name>
</gene>
<dbReference type="GO" id="GO:0030687">
    <property type="term" value="C:preribosome, large subunit precursor"/>
    <property type="evidence" value="ECO:0007669"/>
    <property type="project" value="TreeGrafter"/>
</dbReference>
<dbReference type="GO" id="GO:0000460">
    <property type="term" value="P:maturation of 5.8S rRNA"/>
    <property type="evidence" value="ECO:0007669"/>
    <property type="project" value="TreeGrafter"/>
</dbReference>
<evidence type="ECO:0000313" key="2">
    <source>
        <dbReference type="EMBL" id="SVP92289.1"/>
    </source>
</evidence>
<name>A0A3B0N3P0_THEAN</name>
<organism evidence="2">
    <name type="scientific">Theileria annulata</name>
    <dbReference type="NCBI Taxonomy" id="5874"/>
    <lineage>
        <taxon>Eukaryota</taxon>
        <taxon>Sar</taxon>
        <taxon>Alveolata</taxon>
        <taxon>Apicomplexa</taxon>
        <taxon>Aconoidasida</taxon>
        <taxon>Piroplasmida</taxon>
        <taxon>Theileriidae</taxon>
        <taxon>Theileria</taxon>
    </lineage>
</organism>
<dbReference type="EMBL" id="UIVS01000002">
    <property type="protein sequence ID" value="SVP92289.1"/>
    <property type="molecule type" value="Genomic_DNA"/>
</dbReference>
<accession>A0A3B0N3P0</accession>
<dbReference type="GO" id="GO:0004519">
    <property type="term" value="F:endonuclease activity"/>
    <property type="evidence" value="ECO:0007669"/>
    <property type="project" value="InterPro"/>
</dbReference>
<dbReference type="InterPro" id="IPR007174">
    <property type="entry name" value="Las1"/>
</dbReference>
<dbReference type="PANTHER" id="PTHR15002">
    <property type="entry name" value="RIBOSOMAL BIOGENESIS PROTEIN LAS1L"/>
    <property type="match status" value="1"/>
</dbReference>
<dbReference type="VEuPathDB" id="PiroplasmaDB:TA15005"/>
<dbReference type="GO" id="GO:0000470">
    <property type="term" value="P:maturation of LSU-rRNA"/>
    <property type="evidence" value="ECO:0007669"/>
    <property type="project" value="TreeGrafter"/>
</dbReference>
<dbReference type="PANTHER" id="PTHR15002:SF0">
    <property type="entry name" value="RIBOSOMAL BIOGENESIS PROTEIN LAS1L"/>
    <property type="match status" value="1"/>
</dbReference>
<dbReference type="GO" id="GO:0090730">
    <property type="term" value="C:Las1 complex"/>
    <property type="evidence" value="ECO:0007669"/>
    <property type="project" value="InterPro"/>
</dbReference>
<dbReference type="Pfam" id="PF04031">
    <property type="entry name" value="Las1"/>
    <property type="match status" value="1"/>
</dbReference>
<protein>
    <submittedName>
        <fullName evidence="2">Las1-like, putative</fullName>
    </submittedName>
</protein>
<reference evidence="2" key="1">
    <citation type="submission" date="2018-07" db="EMBL/GenBank/DDBJ databases">
        <authorList>
            <person name="Quirk P.G."/>
            <person name="Krulwich T.A."/>
        </authorList>
    </citation>
    <scope>NUCLEOTIDE SEQUENCE</scope>
    <source>
        <strain evidence="2">Anand</strain>
    </source>
</reference>
<evidence type="ECO:0000313" key="1">
    <source>
        <dbReference type="EMBL" id="SVP92070.1"/>
    </source>
</evidence>
<proteinExistence type="predicted"/>
<dbReference type="AlphaFoldDB" id="A0A3B0N3P0"/>
<dbReference type="EMBL" id="UIVT01000002">
    <property type="protein sequence ID" value="SVP92070.1"/>
    <property type="molecule type" value="Genomic_DNA"/>
</dbReference>